<dbReference type="SUPFAM" id="SSF81383">
    <property type="entry name" value="F-box domain"/>
    <property type="match status" value="1"/>
</dbReference>
<protein>
    <recommendedName>
        <fullName evidence="2">F-box domain-containing protein</fullName>
    </recommendedName>
</protein>
<evidence type="ECO:0000256" key="1">
    <source>
        <dbReference type="SAM" id="MobiDB-lite"/>
    </source>
</evidence>
<evidence type="ECO:0000313" key="4">
    <source>
        <dbReference type="Proteomes" id="UP001231189"/>
    </source>
</evidence>
<reference evidence="3" key="1">
    <citation type="submission" date="2023-07" db="EMBL/GenBank/DDBJ databases">
        <title>A chromosome-level genome assembly of Lolium multiflorum.</title>
        <authorList>
            <person name="Chen Y."/>
            <person name="Copetti D."/>
            <person name="Kolliker R."/>
            <person name="Studer B."/>
        </authorList>
    </citation>
    <scope>NUCLEOTIDE SEQUENCE</scope>
    <source>
        <strain evidence="3">02402/16</strain>
        <tissue evidence="3">Leaf</tissue>
    </source>
</reference>
<dbReference type="PANTHER" id="PTHR34591:SF33">
    <property type="entry name" value="F-BOX DOMAIN-CONTAINING PROTEIN"/>
    <property type="match status" value="1"/>
</dbReference>
<dbReference type="PANTHER" id="PTHR34591">
    <property type="entry name" value="OS03G0653100 PROTEIN-RELATED"/>
    <property type="match status" value="1"/>
</dbReference>
<sequence length="680" mass="76854">MDGTDGDGNGACFAYDLLLDILRRLPRRALAESRRVCRAWRAVVDGHNLLLPHSFPRGVFPGIFTDNFGCSNESSFFAPSAPCSGQPHDGPAFRRPLFRHDWASVRHSCNGLLLLQNDGYCPFVCNPATVRCARLPPPPSEHPWPWMQLGTNAMFLAFDPAVSRHYEVFLLPEGTIAPDVVEEKIQPRKKVKNIQPQTWIELDVEQLHLPILFEEEQLSEQGQEEIDVKVHSGYVRQSYTSPPSRLDAMAEELSVPSEQAEVSPPEKQPDAEEPNDKVVSILVFSSQTGQWTNRDFAPGRCAPRHLYDTVTTPHPYHVKIWKAAEYWRGSLYIHCWNNIIMILRSSEGVYDMAQLPGKAYDDRKYRDEYQLPERSILASYDRGVHYVALDIFQLHVWTVTESHDGHVGWMLTHESDLGPYNSKLRQWMEPKVLWEAAEHNKATISLFKPRNIEKIIYDEDVESNTTDDIDDDGGNEEEDIHGVDTFAGTFICDVDVDDNGEIKEGELSEDEAIEGNTIDAVVGDGDNQEEGIQEVDTFEGTNIADVVVDDNGHNEGGDSNEDEAGEFESEHAFVCSWDSDEDNFIDLDESVTSDEDNFIGLDESDTYLKDRECVFYGIIGLHPHKEVVLLRITGGVVAYHFRTSRMQYLGRQLVRNPHSHGHGIDAAFPYRPCYIDALST</sequence>
<proteinExistence type="predicted"/>
<organism evidence="3 4">
    <name type="scientific">Lolium multiflorum</name>
    <name type="common">Italian ryegrass</name>
    <name type="synonym">Lolium perenne subsp. multiflorum</name>
    <dbReference type="NCBI Taxonomy" id="4521"/>
    <lineage>
        <taxon>Eukaryota</taxon>
        <taxon>Viridiplantae</taxon>
        <taxon>Streptophyta</taxon>
        <taxon>Embryophyta</taxon>
        <taxon>Tracheophyta</taxon>
        <taxon>Spermatophyta</taxon>
        <taxon>Magnoliopsida</taxon>
        <taxon>Liliopsida</taxon>
        <taxon>Poales</taxon>
        <taxon>Poaceae</taxon>
        <taxon>BOP clade</taxon>
        <taxon>Pooideae</taxon>
        <taxon>Poodae</taxon>
        <taxon>Poeae</taxon>
        <taxon>Poeae Chloroplast Group 2 (Poeae type)</taxon>
        <taxon>Loliodinae</taxon>
        <taxon>Loliinae</taxon>
        <taxon>Lolium</taxon>
    </lineage>
</organism>
<evidence type="ECO:0000259" key="2">
    <source>
        <dbReference type="SMART" id="SM00256"/>
    </source>
</evidence>
<dbReference type="InterPro" id="IPR001810">
    <property type="entry name" value="F-box_dom"/>
</dbReference>
<accession>A0AAD8VWV7</accession>
<name>A0AAD8VWV7_LOLMU</name>
<dbReference type="EMBL" id="JAUUTY010000006">
    <property type="protein sequence ID" value="KAK1620916.1"/>
    <property type="molecule type" value="Genomic_DNA"/>
</dbReference>
<evidence type="ECO:0000313" key="3">
    <source>
        <dbReference type="EMBL" id="KAK1620916.1"/>
    </source>
</evidence>
<comment type="caution">
    <text evidence="3">The sequence shown here is derived from an EMBL/GenBank/DDBJ whole genome shotgun (WGS) entry which is preliminary data.</text>
</comment>
<dbReference type="SMART" id="SM00256">
    <property type="entry name" value="FBOX"/>
    <property type="match status" value="1"/>
</dbReference>
<feature type="region of interest" description="Disordered" evidence="1">
    <location>
        <begin position="251"/>
        <end position="275"/>
    </location>
</feature>
<dbReference type="Proteomes" id="UP001231189">
    <property type="component" value="Unassembled WGS sequence"/>
</dbReference>
<dbReference type="Gene3D" id="1.20.1280.50">
    <property type="match status" value="1"/>
</dbReference>
<gene>
    <name evidence="3" type="ORF">QYE76_026433</name>
</gene>
<dbReference type="Pfam" id="PF00646">
    <property type="entry name" value="F-box"/>
    <property type="match status" value="1"/>
</dbReference>
<feature type="domain" description="F-box" evidence="2">
    <location>
        <begin position="13"/>
        <end position="53"/>
    </location>
</feature>
<dbReference type="InterPro" id="IPR036047">
    <property type="entry name" value="F-box-like_dom_sf"/>
</dbReference>
<dbReference type="AlphaFoldDB" id="A0AAD8VWV7"/>
<keyword evidence="4" id="KW-1185">Reference proteome</keyword>